<dbReference type="OrthoDB" id="29596at2759"/>
<sequence length="122" mass="13885">MQFEVNHILISSRNAGTNGMLRMVKKLDETHQTKTGVSVRKRADFNYLKGCQAIEHVQISNVPAEFRSVHARSSRREAYTFLGSFFDFESTQLIRATGALLLYLSTEKVNKDGVIIKQTIDY</sequence>
<evidence type="ECO:0000313" key="2">
    <source>
        <dbReference type="Proteomes" id="UP000237271"/>
    </source>
</evidence>
<proteinExistence type="predicted"/>
<dbReference type="EMBL" id="NCKW01000081">
    <property type="protein sequence ID" value="POM81437.1"/>
    <property type="molecule type" value="Genomic_DNA"/>
</dbReference>
<dbReference type="AlphaFoldDB" id="A0A2P4YUF5"/>
<comment type="caution">
    <text evidence="1">The sequence shown here is derived from an EMBL/GenBank/DDBJ whole genome shotgun (WGS) entry which is preliminary data.</text>
</comment>
<accession>A0A2P4YUF5</accession>
<keyword evidence="2" id="KW-1185">Reference proteome</keyword>
<protein>
    <submittedName>
        <fullName evidence="1">Uncharacterized protein</fullName>
    </submittedName>
</protein>
<evidence type="ECO:0000313" key="1">
    <source>
        <dbReference type="EMBL" id="POM81437.1"/>
    </source>
</evidence>
<dbReference type="Proteomes" id="UP000237271">
    <property type="component" value="Unassembled WGS sequence"/>
</dbReference>
<name>A0A2P4YUF5_9STRA</name>
<organism evidence="1 2">
    <name type="scientific">Phytophthora palmivora</name>
    <dbReference type="NCBI Taxonomy" id="4796"/>
    <lineage>
        <taxon>Eukaryota</taxon>
        <taxon>Sar</taxon>
        <taxon>Stramenopiles</taxon>
        <taxon>Oomycota</taxon>
        <taxon>Peronosporomycetes</taxon>
        <taxon>Peronosporales</taxon>
        <taxon>Peronosporaceae</taxon>
        <taxon>Phytophthora</taxon>
    </lineage>
</organism>
<reference evidence="1 2" key="1">
    <citation type="journal article" date="2017" name="Genome Biol. Evol.">
        <title>Phytophthora megakarya and P. palmivora, closely related causal agents of cacao black pod rot, underwent increases in genome sizes and gene numbers by different mechanisms.</title>
        <authorList>
            <person name="Ali S.S."/>
            <person name="Shao J."/>
            <person name="Lary D.J."/>
            <person name="Kronmiller B."/>
            <person name="Shen D."/>
            <person name="Strem M.D."/>
            <person name="Amoako-Attah I."/>
            <person name="Akrofi A.Y."/>
            <person name="Begoude B.A."/>
            <person name="Ten Hoopen G.M."/>
            <person name="Coulibaly K."/>
            <person name="Kebe B.I."/>
            <person name="Melnick R.L."/>
            <person name="Guiltinan M.J."/>
            <person name="Tyler B.M."/>
            <person name="Meinhardt L.W."/>
            <person name="Bailey B.A."/>
        </authorList>
    </citation>
    <scope>NUCLEOTIDE SEQUENCE [LARGE SCALE GENOMIC DNA]</scope>
    <source>
        <strain evidence="2">sbr112.9</strain>
    </source>
</reference>
<gene>
    <name evidence="1" type="ORF">PHPALM_585</name>
</gene>